<accession>X5HIX3</accession>
<dbReference type="AlphaFoldDB" id="X5HIX3"/>
<evidence type="ECO:0000313" key="1">
    <source>
        <dbReference type="EMBL" id="AHX10989.1"/>
    </source>
</evidence>
<reference evidence="1 2" key="1">
    <citation type="submission" date="2014-03" db="EMBL/GenBank/DDBJ databases">
        <title>Sequencing and Comparison of Genomes and Transcriptome Profiles of Human Ehrlichiosis Agents.</title>
        <authorList>
            <person name="Lin M."/>
            <person name="Daugherty S.C."/>
            <person name="Nagaraj S."/>
            <person name="Cheng Z."/>
            <person name="Xiong Q."/>
            <person name="Lin F.-Y."/>
            <person name="Sengamalay N."/>
            <person name="Ott S."/>
            <person name="Godinez A."/>
            <person name="Tallon L.J."/>
            <person name="Sadzewicz L."/>
            <person name="Fraser C.M."/>
            <person name="Dunning Hotopp J.C."/>
            <person name="Rikihisa Y."/>
        </authorList>
    </citation>
    <scope>NUCLEOTIDE SEQUENCE [LARGE SCALE GENOMIC DNA]</scope>
    <source>
        <strain evidence="1 2">Oregon</strain>
    </source>
</reference>
<evidence type="ECO:0000313" key="2">
    <source>
        <dbReference type="Proteomes" id="UP000023755"/>
    </source>
</evidence>
<organism evidence="1 2">
    <name type="scientific">Neorickettsia helminthoeca str. Oregon</name>
    <dbReference type="NCBI Taxonomy" id="1286528"/>
    <lineage>
        <taxon>Bacteria</taxon>
        <taxon>Pseudomonadati</taxon>
        <taxon>Pseudomonadota</taxon>
        <taxon>Alphaproteobacteria</taxon>
        <taxon>Rickettsiales</taxon>
        <taxon>Anaplasmataceae</taxon>
        <taxon>Neorickettsia</taxon>
    </lineage>
</organism>
<sequence>MSGCEIKRSFFSVPLHSKSCIGTEEAATATILIAHEAITFFIYAFSANAL</sequence>
<name>X5HIX3_9RICK</name>
<proteinExistence type="predicted"/>
<gene>
    <name evidence="1" type="ORF">NHE_0012</name>
</gene>
<dbReference type="KEGG" id="nhm:NHE_0012"/>
<dbReference type="HOGENOM" id="CLU_3120315_0_0_5"/>
<dbReference type="EMBL" id="CP007481">
    <property type="protein sequence ID" value="AHX10989.1"/>
    <property type="molecule type" value="Genomic_DNA"/>
</dbReference>
<dbReference type="STRING" id="1286528.NHE_0012"/>
<keyword evidence="2" id="KW-1185">Reference proteome</keyword>
<protein>
    <submittedName>
        <fullName evidence="1">Uncharacterized protein</fullName>
    </submittedName>
</protein>
<dbReference type="Proteomes" id="UP000023755">
    <property type="component" value="Chromosome"/>
</dbReference>